<sequence length="448" mass="51875">MHAATINLGELFIPLWRGQFQCAGSDRVTNWDWAVLKDAEVWKEHGRIIGDCRPYIPGSFDRYPHNIAEKVSSGYKAKEWQGYFYGLAPALLHNILPFKYWQNFCHLVYAMRIVHQRRVSASQLQEAYFHVQTFHLEFEELYVQRNPDCLHFVRPCLHALLHTPQETVRMGTITTYSTWTIERMVGDLGGEIRLHSDPYANLSERGLLRCQTNALRASFPELEKKDKGPPAYSEDLGSGYHLLRARDEYAQALAGEEGAIIKRFIEDEEEKCGNAIPDNWAGPRVRRWARLQLPSGQIARSAWKEDRYAQTAIRRARFLSLPVSGSDKPQIEFAEVKFYFNARINDVRRPLALISLLSRPDADLFEKSFWTVWSVTLQNNALRVIDAKCVTSVVAVIPHDHHCREDRSDKRFFIWEYTGLEMDLLSDATQIRDEDRDALDQDDEEVNE</sequence>
<dbReference type="EMBL" id="MU157825">
    <property type="protein sequence ID" value="KAF9535165.1"/>
    <property type="molecule type" value="Genomic_DNA"/>
</dbReference>
<organism evidence="1 2">
    <name type="scientific">Crepidotus variabilis</name>
    <dbReference type="NCBI Taxonomy" id="179855"/>
    <lineage>
        <taxon>Eukaryota</taxon>
        <taxon>Fungi</taxon>
        <taxon>Dikarya</taxon>
        <taxon>Basidiomycota</taxon>
        <taxon>Agaricomycotina</taxon>
        <taxon>Agaricomycetes</taxon>
        <taxon>Agaricomycetidae</taxon>
        <taxon>Agaricales</taxon>
        <taxon>Agaricineae</taxon>
        <taxon>Crepidotaceae</taxon>
        <taxon>Crepidotus</taxon>
    </lineage>
</organism>
<gene>
    <name evidence="1" type="ORF">CPB83DRAFT_803686</name>
</gene>
<proteinExistence type="predicted"/>
<accession>A0A9P6EUG0</accession>
<evidence type="ECO:0000313" key="1">
    <source>
        <dbReference type="EMBL" id="KAF9535165.1"/>
    </source>
</evidence>
<reference evidence="1" key="1">
    <citation type="submission" date="2020-11" db="EMBL/GenBank/DDBJ databases">
        <authorList>
            <consortium name="DOE Joint Genome Institute"/>
            <person name="Ahrendt S."/>
            <person name="Riley R."/>
            <person name="Andreopoulos W."/>
            <person name="Labutti K."/>
            <person name="Pangilinan J."/>
            <person name="Ruiz-Duenas F.J."/>
            <person name="Barrasa J.M."/>
            <person name="Sanchez-Garcia M."/>
            <person name="Camarero S."/>
            <person name="Miyauchi S."/>
            <person name="Serrano A."/>
            <person name="Linde D."/>
            <person name="Babiker R."/>
            <person name="Drula E."/>
            <person name="Ayuso-Fernandez I."/>
            <person name="Pacheco R."/>
            <person name="Padilla G."/>
            <person name="Ferreira P."/>
            <person name="Barriuso J."/>
            <person name="Kellner H."/>
            <person name="Castanera R."/>
            <person name="Alfaro M."/>
            <person name="Ramirez L."/>
            <person name="Pisabarro A.G."/>
            <person name="Kuo A."/>
            <person name="Tritt A."/>
            <person name="Lipzen A."/>
            <person name="He G."/>
            <person name="Yan M."/>
            <person name="Ng V."/>
            <person name="Cullen D."/>
            <person name="Martin F."/>
            <person name="Rosso M.-N."/>
            <person name="Henrissat B."/>
            <person name="Hibbett D."/>
            <person name="Martinez A.T."/>
            <person name="Grigoriev I.V."/>
        </authorList>
    </citation>
    <scope>NUCLEOTIDE SEQUENCE</scope>
    <source>
        <strain evidence="1">CBS 506.95</strain>
    </source>
</reference>
<dbReference type="PANTHER" id="PTHR46579">
    <property type="entry name" value="F5/8 TYPE C DOMAIN-CONTAINING PROTEIN-RELATED"/>
    <property type="match status" value="1"/>
</dbReference>
<protein>
    <submittedName>
        <fullName evidence="1">Uncharacterized protein</fullName>
    </submittedName>
</protein>
<dbReference type="AlphaFoldDB" id="A0A9P6EUG0"/>
<keyword evidence="2" id="KW-1185">Reference proteome</keyword>
<dbReference type="Proteomes" id="UP000807306">
    <property type="component" value="Unassembled WGS sequence"/>
</dbReference>
<evidence type="ECO:0000313" key="2">
    <source>
        <dbReference type="Proteomes" id="UP000807306"/>
    </source>
</evidence>
<name>A0A9P6EUG0_9AGAR</name>
<comment type="caution">
    <text evidence="1">The sequence shown here is derived from an EMBL/GenBank/DDBJ whole genome shotgun (WGS) entry which is preliminary data.</text>
</comment>
<dbReference type="OrthoDB" id="2669721at2759"/>
<dbReference type="PANTHER" id="PTHR46579:SF1">
    <property type="entry name" value="F5_8 TYPE C DOMAIN-CONTAINING PROTEIN"/>
    <property type="match status" value="1"/>
</dbReference>